<dbReference type="InterPro" id="IPR024072">
    <property type="entry name" value="DHFR-like_dom_sf"/>
</dbReference>
<dbReference type="GO" id="GO:0004146">
    <property type="term" value="F:dihydrofolate reductase activity"/>
    <property type="evidence" value="ECO:0007669"/>
    <property type="project" value="UniProtKB-EC"/>
</dbReference>
<accession>A0A8E2IBE9</accession>
<dbReference type="InterPro" id="IPR001796">
    <property type="entry name" value="DHFR_dom"/>
</dbReference>
<dbReference type="UniPathway" id="UPA00077">
    <property type="reaction ID" value="UER00158"/>
</dbReference>
<evidence type="ECO:0000313" key="10">
    <source>
        <dbReference type="EMBL" id="OOP66841.1"/>
    </source>
</evidence>
<evidence type="ECO:0000313" key="11">
    <source>
        <dbReference type="Proteomes" id="UP000189761"/>
    </source>
</evidence>
<dbReference type="PRINTS" id="PR00070">
    <property type="entry name" value="DHFR"/>
</dbReference>
<dbReference type="RefSeq" id="WP_058006410.1">
    <property type="nucleotide sequence ID" value="NZ_CP065424.1"/>
</dbReference>
<keyword evidence="6 7" id="KW-0560">Oxidoreductase</keyword>
<dbReference type="SUPFAM" id="SSF53597">
    <property type="entry name" value="Dihydrofolate reductase-like"/>
    <property type="match status" value="1"/>
</dbReference>
<name>A0A8E2IBE9_9BACI</name>
<evidence type="ECO:0000256" key="8">
    <source>
        <dbReference type="RuleBase" id="RU004474"/>
    </source>
</evidence>
<dbReference type="GO" id="GO:0006730">
    <property type="term" value="P:one-carbon metabolic process"/>
    <property type="evidence" value="ECO:0007669"/>
    <property type="project" value="UniProtKB-KW"/>
</dbReference>
<comment type="caution">
    <text evidence="10">The sequence shown here is derived from an EMBL/GenBank/DDBJ whole genome shotgun (WGS) entry which is preliminary data.</text>
</comment>
<keyword evidence="5 7" id="KW-0521">NADP</keyword>
<evidence type="ECO:0000256" key="3">
    <source>
        <dbReference type="ARBA" id="ARBA00012856"/>
    </source>
</evidence>
<dbReference type="PROSITE" id="PS51330">
    <property type="entry name" value="DHFR_2"/>
    <property type="match status" value="1"/>
</dbReference>
<comment type="similarity">
    <text evidence="2 7 8">Belongs to the dihydrofolate reductase family.</text>
</comment>
<dbReference type="FunFam" id="3.40.430.10:FF:000009">
    <property type="entry name" value="Dihydrofolate reductase"/>
    <property type="match status" value="1"/>
</dbReference>
<keyword evidence="4 7" id="KW-0554">One-carbon metabolism</keyword>
<reference evidence="10 11" key="1">
    <citation type="submission" date="2017-01" db="EMBL/GenBank/DDBJ databases">
        <title>Draft genome sequence of Bacillus oleronius.</title>
        <authorList>
            <person name="Allam M."/>
        </authorList>
    </citation>
    <scope>NUCLEOTIDE SEQUENCE [LARGE SCALE GENOMIC DNA]</scope>
    <source>
        <strain evidence="10 11">DSM 9356</strain>
    </source>
</reference>
<dbReference type="GO" id="GO:0046452">
    <property type="term" value="P:dihydrofolate metabolic process"/>
    <property type="evidence" value="ECO:0007669"/>
    <property type="project" value="TreeGrafter"/>
</dbReference>
<dbReference type="GO" id="GO:0005829">
    <property type="term" value="C:cytosol"/>
    <property type="evidence" value="ECO:0007669"/>
    <property type="project" value="TreeGrafter"/>
</dbReference>
<dbReference type="Proteomes" id="UP000189761">
    <property type="component" value="Unassembled WGS sequence"/>
</dbReference>
<dbReference type="InterPro" id="IPR017925">
    <property type="entry name" value="DHFR_CS"/>
</dbReference>
<dbReference type="EMBL" id="MTLA01000258">
    <property type="protein sequence ID" value="OOP66841.1"/>
    <property type="molecule type" value="Genomic_DNA"/>
</dbReference>
<evidence type="ECO:0000259" key="9">
    <source>
        <dbReference type="PROSITE" id="PS51330"/>
    </source>
</evidence>
<gene>
    <name evidence="10" type="ORF">BWZ43_18850</name>
</gene>
<comment type="pathway">
    <text evidence="1 7">Cofactor biosynthesis; tetrahydrofolate biosynthesis; 5,6,7,8-tetrahydrofolate from 7,8-dihydrofolate: step 1/1.</text>
</comment>
<organism evidence="10 11">
    <name type="scientific">Heyndrickxia oleronia</name>
    <dbReference type="NCBI Taxonomy" id="38875"/>
    <lineage>
        <taxon>Bacteria</taxon>
        <taxon>Bacillati</taxon>
        <taxon>Bacillota</taxon>
        <taxon>Bacilli</taxon>
        <taxon>Bacillales</taxon>
        <taxon>Bacillaceae</taxon>
        <taxon>Heyndrickxia</taxon>
    </lineage>
</organism>
<evidence type="ECO:0000256" key="2">
    <source>
        <dbReference type="ARBA" id="ARBA00009539"/>
    </source>
</evidence>
<dbReference type="CDD" id="cd00209">
    <property type="entry name" value="DHFR"/>
    <property type="match status" value="1"/>
</dbReference>
<dbReference type="InterPro" id="IPR012259">
    <property type="entry name" value="DHFR"/>
</dbReference>
<protein>
    <recommendedName>
        <fullName evidence="3 7">Dihydrofolate reductase</fullName>
        <ecNumber evidence="3 7">1.5.1.3</ecNumber>
    </recommendedName>
</protein>
<dbReference type="PANTHER" id="PTHR48069:SF3">
    <property type="entry name" value="DIHYDROFOLATE REDUCTASE"/>
    <property type="match status" value="1"/>
</dbReference>
<dbReference type="GO" id="GO:0046654">
    <property type="term" value="P:tetrahydrofolate biosynthetic process"/>
    <property type="evidence" value="ECO:0007669"/>
    <property type="project" value="UniProtKB-UniPathway"/>
</dbReference>
<sequence length="163" mass="19064">MISFLWAQDEKGVIGRNNQLPWHIPEDLKYFKRTTMGHPIVMGRKTFDSIGKPLPGRQNIIITRDVDFKADGCLIFQSKQQLLEWASRNAPNEIFVTGGAEIFGLLMDEVDRLYVTKIYHDIEGDTYFPIIEWDEWDLVSSETGLKNKDNPYDYEFQVYQRKP</sequence>
<dbReference type="GO" id="GO:0050661">
    <property type="term" value="F:NADP binding"/>
    <property type="evidence" value="ECO:0007669"/>
    <property type="project" value="InterPro"/>
</dbReference>
<dbReference type="Gene3D" id="3.40.430.10">
    <property type="entry name" value="Dihydrofolate Reductase, subunit A"/>
    <property type="match status" value="1"/>
</dbReference>
<dbReference type="Pfam" id="PF00186">
    <property type="entry name" value="DHFR_1"/>
    <property type="match status" value="1"/>
</dbReference>
<dbReference type="AlphaFoldDB" id="A0A8E2IBE9"/>
<evidence type="ECO:0000256" key="6">
    <source>
        <dbReference type="ARBA" id="ARBA00023002"/>
    </source>
</evidence>
<evidence type="ECO:0000256" key="1">
    <source>
        <dbReference type="ARBA" id="ARBA00004903"/>
    </source>
</evidence>
<dbReference type="EC" id="1.5.1.3" evidence="3 7"/>
<comment type="catalytic activity">
    <reaction evidence="7">
        <text>(6S)-5,6,7,8-tetrahydrofolate + NADP(+) = 7,8-dihydrofolate + NADPH + H(+)</text>
        <dbReference type="Rhea" id="RHEA:15009"/>
        <dbReference type="ChEBI" id="CHEBI:15378"/>
        <dbReference type="ChEBI" id="CHEBI:57451"/>
        <dbReference type="ChEBI" id="CHEBI:57453"/>
        <dbReference type="ChEBI" id="CHEBI:57783"/>
        <dbReference type="ChEBI" id="CHEBI:58349"/>
        <dbReference type="EC" id="1.5.1.3"/>
    </reaction>
</comment>
<dbReference type="PIRSF" id="PIRSF000194">
    <property type="entry name" value="DHFR"/>
    <property type="match status" value="1"/>
</dbReference>
<feature type="domain" description="DHFR" evidence="9">
    <location>
        <begin position="1"/>
        <end position="161"/>
    </location>
</feature>
<dbReference type="PANTHER" id="PTHR48069">
    <property type="entry name" value="DIHYDROFOLATE REDUCTASE"/>
    <property type="match status" value="1"/>
</dbReference>
<proteinExistence type="inferred from homology"/>
<keyword evidence="11" id="KW-1185">Reference proteome</keyword>
<dbReference type="GO" id="GO:0046655">
    <property type="term" value="P:folic acid metabolic process"/>
    <property type="evidence" value="ECO:0007669"/>
    <property type="project" value="TreeGrafter"/>
</dbReference>
<dbReference type="PROSITE" id="PS00075">
    <property type="entry name" value="DHFR_1"/>
    <property type="match status" value="1"/>
</dbReference>
<evidence type="ECO:0000256" key="5">
    <source>
        <dbReference type="ARBA" id="ARBA00022857"/>
    </source>
</evidence>
<evidence type="ECO:0000256" key="7">
    <source>
        <dbReference type="PIRNR" id="PIRNR000194"/>
    </source>
</evidence>
<comment type="function">
    <text evidence="7">Key enzyme in folate metabolism. Catalyzes an essential reaction for de novo glycine and purine synthesis, and for DNA precursor synthesis.</text>
</comment>
<evidence type="ECO:0000256" key="4">
    <source>
        <dbReference type="ARBA" id="ARBA00022563"/>
    </source>
</evidence>